<keyword evidence="1" id="KW-0812">Transmembrane</keyword>
<feature type="transmembrane region" description="Helical" evidence="1">
    <location>
        <begin position="103"/>
        <end position="123"/>
    </location>
</feature>
<feature type="transmembrane region" description="Helical" evidence="1">
    <location>
        <begin position="224"/>
        <end position="245"/>
    </location>
</feature>
<feature type="transmembrane region" description="Helical" evidence="1">
    <location>
        <begin position="257"/>
        <end position="282"/>
    </location>
</feature>
<feature type="transmembrane region" description="Helical" evidence="1">
    <location>
        <begin position="139"/>
        <end position="157"/>
    </location>
</feature>
<keyword evidence="1" id="KW-1133">Transmembrane helix</keyword>
<dbReference type="RefSeq" id="WP_120689938.1">
    <property type="nucleotide sequence ID" value="NZ_RAZT01000010.1"/>
</dbReference>
<feature type="transmembrane region" description="Helical" evidence="1">
    <location>
        <begin position="73"/>
        <end position="91"/>
    </location>
</feature>
<evidence type="ECO:0000313" key="3">
    <source>
        <dbReference type="Proteomes" id="UP000275865"/>
    </source>
</evidence>
<feature type="transmembrane region" description="Helical" evidence="1">
    <location>
        <begin position="169"/>
        <end position="192"/>
    </location>
</feature>
<name>A0A3A9Y003_9ACTN</name>
<sequence>MRFARPAGLLLAAVAAALWAVNMTVLQPLTEPIGPWPEALPGNNAYWARDLRFATIVAVVLGLLLAGRGDSWWVRPAVVLGGVWIAADVAVDRADPTGTGPTVLLAAAGCAVVAAFACSAAFAERRRRGAVQPGGHRRTLTGAACVAAAVTLVAAGIESPTDREPELHPATFGTATLLLVLAVSCALAAAPAPSRARGWLAVAVGAASVLGVLFVRATSPGGGLLPYSLLGGVLLTGVTLFAWDWPGGRPARSRHGLAALAALIVQPVLLLCAVLVMMMLPIAPPLTELAGNLAINAADSDLLLSFAGVLSGLGMSLLLARPPLLGKHPAPVAVGSPGS</sequence>
<dbReference type="EMBL" id="RAZT01000010">
    <property type="protein sequence ID" value="RKN29993.1"/>
    <property type="molecule type" value="Genomic_DNA"/>
</dbReference>
<feature type="transmembrane region" description="Helical" evidence="1">
    <location>
        <begin position="199"/>
        <end position="218"/>
    </location>
</feature>
<gene>
    <name evidence="2" type="ORF">D7044_20525</name>
</gene>
<keyword evidence="1" id="KW-0472">Membrane</keyword>
<feature type="transmembrane region" description="Helical" evidence="1">
    <location>
        <begin position="47"/>
        <end position="66"/>
    </location>
</feature>
<evidence type="ECO:0000256" key="1">
    <source>
        <dbReference type="SAM" id="Phobius"/>
    </source>
</evidence>
<dbReference type="AlphaFoldDB" id="A0A3A9Y003"/>
<protein>
    <submittedName>
        <fullName evidence="2">Uncharacterized protein</fullName>
    </submittedName>
</protein>
<organism evidence="2 3">
    <name type="scientific">Micromonospora musae</name>
    <dbReference type="NCBI Taxonomy" id="1894970"/>
    <lineage>
        <taxon>Bacteria</taxon>
        <taxon>Bacillati</taxon>
        <taxon>Actinomycetota</taxon>
        <taxon>Actinomycetes</taxon>
        <taxon>Micromonosporales</taxon>
        <taxon>Micromonosporaceae</taxon>
        <taxon>Micromonospora</taxon>
    </lineage>
</organism>
<feature type="transmembrane region" description="Helical" evidence="1">
    <location>
        <begin position="302"/>
        <end position="320"/>
    </location>
</feature>
<dbReference type="Proteomes" id="UP000275865">
    <property type="component" value="Unassembled WGS sequence"/>
</dbReference>
<proteinExistence type="predicted"/>
<comment type="caution">
    <text evidence="2">The sequence shown here is derived from an EMBL/GenBank/DDBJ whole genome shotgun (WGS) entry which is preliminary data.</text>
</comment>
<accession>A0A3A9Y003</accession>
<reference evidence="2 3" key="1">
    <citation type="submission" date="2018-09" db="EMBL/GenBank/DDBJ databases">
        <title>Micromonospora sp. nov. MS1-9, isolated from a root of Musa sp.</title>
        <authorList>
            <person name="Kuncharoen N."/>
            <person name="Kudo T."/>
            <person name="Ohkuma M."/>
            <person name="Yuki M."/>
            <person name="Tanasupawat S."/>
        </authorList>
    </citation>
    <scope>NUCLEOTIDE SEQUENCE [LARGE SCALE GENOMIC DNA]</scope>
    <source>
        <strain evidence="2 3">MS1-9</strain>
    </source>
</reference>
<evidence type="ECO:0000313" key="2">
    <source>
        <dbReference type="EMBL" id="RKN29993.1"/>
    </source>
</evidence>